<dbReference type="GO" id="GO:0008409">
    <property type="term" value="F:5'-3' exonuclease activity"/>
    <property type="evidence" value="ECO:0007669"/>
    <property type="project" value="UniProtKB-UniRule"/>
</dbReference>
<dbReference type="InterPro" id="IPR029060">
    <property type="entry name" value="PIN-like_dom_sf"/>
</dbReference>
<dbReference type="FunFam" id="1.20.1060.10:FF:000001">
    <property type="entry name" value="DNA polymerase I"/>
    <property type="match status" value="1"/>
</dbReference>
<dbReference type="Gene3D" id="3.30.420.10">
    <property type="entry name" value="Ribonuclease H-like superfamily/Ribonuclease H"/>
    <property type="match status" value="1"/>
</dbReference>
<evidence type="ECO:0000256" key="8">
    <source>
        <dbReference type="ARBA" id="ARBA00022722"/>
    </source>
</evidence>
<dbReference type="EC" id="2.7.7.7" evidence="3 16"/>
<proteinExistence type="inferred from homology"/>
<evidence type="ECO:0000256" key="15">
    <source>
        <dbReference type="ARBA" id="ARBA00049244"/>
    </source>
</evidence>
<dbReference type="GO" id="GO:0008408">
    <property type="term" value="F:3'-5' exonuclease activity"/>
    <property type="evidence" value="ECO:0007669"/>
    <property type="project" value="UniProtKB-UniRule"/>
</dbReference>
<dbReference type="InterPro" id="IPR002298">
    <property type="entry name" value="DNA_polymerase_A"/>
</dbReference>
<dbReference type="SUPFAM" id="SSF88723">
    <property type="entry name" value="PIN domain-like"/>
    <property type="match status" value="1"/>
</dbReference>
<dbReference type="GO" id="GO:0006302">
    <property type="term" value="P:double-strand break repair"/>
    <property type="evidence" value="ECO:0007669"/>
    <property type="project" value="TreeGrafter"/>
</dbReference>
<dbReference type="GO" id="GO:0006261">
    <property type="term" value="P:DNA-templated DNA replication"/>
    <property type="evidence" value="ECO:0007669"/>
    <property type="project" value="UniProtKB-UniRule"/>
</dbReference>
<keyword evidence="7 17" id="KW-0235">DNA replication</keyword>
<reference evidence="21 22" key="1">
    <citation type="submission" date="2017-02" db="EMBL/GenBank/DDBJ databases">
        <authorList>
            <person name="Peterson S.W."/>
        </authorList>
    </citation>
    <scope>NUCLEOTIDE SEQUENCE [LARGE SCALE GENOMIC DNA]</scope>
    <source>
        <strain evidence="21 22">USBA 369</strain>
    </source>
</reference>
<evidence type="ECO:0000256" key="11">
    <source>
        <dbReference type="ARBA" id="ARBA00022839"/>
    </source>
</evidence>
<dbReference type="Pfam" id="PF01612">
    <property type="entry name" value="DNA_pol_A_exo1"/>
    <property type="match status" value="1"/>
</dbReference>
<dbReference type="FunFam" id="3.40.50.1010:FF:000001">
    <property type="entry name" value="DNA polymerase I"/>
    <property type="match status" value="1"/>
</dbReference>
<keyword evidence="11 17" id="KW-0269">Exonuclease</keyword>
<comment type="subunit">
    <text evidence="2">Single-chain monomer with multiple functions.</text>
</comment>
<dbReference type="PANTHER" id="PTHR10133:SF27">
    <property type="entry name" value="DNA POLYMERASE NU"/>
    <property type="match status" value="1"/>
</dbReference>
<name>A0A1T4SN09_9HYPH</name>
<dbReference type="OrthoDB" id="9806424at2"/>
<dbReference type="Gene3D" id="3.40.50.1010">
    <property type="entry name" value="5'-nuclease"/>
    <property type="match status" value="1"/>
</dbReference>
<dbReference type="AlphaFoldDB" id="A0A1T4SN09"/>
<dbReference type="SUPFAM" id="SSF56672">
    <property type="entry name" value="DNA/RNA polymerases"/>
    <property type="match status" value="1"/>
</dbReference>
<dbReference type="Pfam" id="PF01367">
    <property type="entry name" value="5_3_exonuc"/>
    <property type="match status" value="1"/>
</dbReference>
<dbReference type="InterPro" id="IPR020045">
    <property type="entry name" value="DNA_polI_H3TH"/>
</dbReference>
<dbReference type="InterPro" id="IPR018320">
    <property type="entry name" value="DNA_polymerase_1"/>
</dbReference>
<dbReference type="InterPro" id="IPR002562">
    <property type="entry name" value="3'-5'_exonuclease_dom"/>
</dbReference>
<keyword evidence="10 17" id="KW-0378">Hydrolase</keyword>
<dbReference type="InterPro" id="IPR019760">
    <property type="entry name" value="DNA-dir_DNA_pol_A_CS"/>
</dbReference>
<dbReference type="InterPro" id="IPR043502">
    <property type="entry name" value="DNA/RNA_pol_sf"/>
</dbReference>
<keyword evidence="9 17" id="KW-0227">DNA damage</keyword>
<dbReference type="InterPro" id="IPR001098">
    <property type="entry name" value="DNA-dir_DNA_pol_A_palm_dom"/>
</dbReference>
<dbReference type="InterPro" id="IPR012337">
    <property type="entry name" value="RNaseH-like_sf"/>
</dbReference>
<evidence type="ECO:0000256" key="16">
    <source>
        <dbReference type="NCBIfam" id="TIGR00593"/>
    </source>
</evidence>
<dbReference type="Pfam" id="PF00476">
    <property type="entry name" value="DNA_pol_A"/>
    <property type="match status" value="1"/>
</dbReference>
<dbReference type="CDD" id="cd06139">
    <property type="entry name" value="DNA_polA_I_Ecoli_like_exo"/>
    <property type="match status" value="1"/>
</dbReference>
<dbReference type="Gene3D" id="1.10.150.20">
    <property type="entry name" value="5' to 3' exonuclease, C-terminal subdomain"/>
    <property type="match status" value="2"/>
</dbReference>
<evidence type="ECO:0000256" key="5">
    <source>
        <dbReference type="ARBA" id="ARBA00022679"/>
    </source>
</evidence>
<keyword evidence="13 17" id="KW-0238">DNA-binding</keyword>
<evidence type="ECO:0000313" key="21">
    <source>
        <dbReference type="EMBL" id="SKA29575.1"/>
    </source>
</evidence>
<evidence type="ECO:0000313" key="22">
    <source>
        <dbReference type="Proteomes" id="UP000190135"/>
    </source>
</evidence>
<dbReference type="SMART" id="SM00475">
    <property type="entry name" value="53EXOc"/>
    <property type="match status" value="1"/>
</dbReference>
<dbReference type="InterPro" id="IPR036279">
    <property type="entry name" value="5-3_exonuclease_C_sf"/>
</dbReference>
<dbReference type="PANTHER" id="PTHR10133">
    <property type="entry name" value="DNA POLYMERASE I"/>
    <property type="match status" value="1"/>
</dbReference>
<evidence type="ECO:0000256" key="12">
    <source>
        <dbReference type="ARBA" id="ARBA00022932"/>
    </source>
</evidence>
<gene>
    <name evidence="17" type="primary">polA</name>
    <name evidence="21" type="ORF">SAMN05428963_11242</name>
</gene>
<evidence type="ECO:0000256" key="13">
    <source>
        <dbReference type="ARBA" id="ARBA00023125"/>
    </source>
</evidence>
<dbReference type="SMART" id="SM00474">
    <property type="entry name" value="35EXOc"/>
    <property type="match status" value="1"/>
</dbReference>
<dbReference type="Pfam" id="PF02739">
    <property type="entry name" value="5_3_exonuc_N"/>
    <property type="match status" value="1"/>
</dbReference>
<keyword evidence="6 17" id="KW-0548">Nucleotidyltransferase</keyword>
<sequence length="977" mass="106859">MQKGDHLFLVDGSAYIFRAYHALPPLTRKSDGLPVGAVSGFCNMLWKLVEEARETAVGVAPTHFAVIFDYSSTTFRNALYDGYKANREAPPEDLIPQFPLIREAVRAFDLPCIEKEGYEADDLIATYACHAVAAGGEVTIVSSDKDLMQLVGPQVILYDQMKDKRLGPEEVKEKFGVYPEKMIDLQALVGDTSDNVPGVPGIGPKTAAQLLDEYGDLETLLARASEIKQAKRRENLIQFADQARLSKKLVTLDCSTPLDTPLDELFVHEPDGEKLIAFLKAMEFTSLTRRVSTKLGLEASSVEAAPVATTGALRGPDFDGATKPAQFVTAATSSLLPLSPVAHAAAVLEGAKPAPFDRSTYVTIRDVETLEAWMDEAREAGILAFDIETNSLFANMADLVGVSFATAPGRAAYVPLAHASAATTGDLWDEKGADDSVGPQIPLDVALSILKPVLEDPAVLKIGQNFKFDCLVMSRYGVTIAPFDDTMLISYALDASSSLEGHGMDELSERFLGHKPISYKELCGSGKGQVAIAHCAIDKVTEYAAEDADVTLRLWKTLKPRLAGEGLTAVYERLERPLLPVLMRMEARGIRVDRDILSRLSARFSQKAAALEEEIAELAGERFNPGSPKQIAEILFGKLGLPGGKKTKTGQWSTDAKVLEELALSGNPIARHIVDWRQLTKLKGTYTDALPAYMDGEGRIHTSYSMASTTTGRLSSSEPNLQNIPVRTEEGRAIRTAFIAPPGKKLLSADYSQIELRILAHVADIPQLKTAFQEGLDIHAMTASEMFGVPVEGMPSEIRRRAKAINFGIVYGISAFGLSNQLSIPREEAGAYIRRYFERFPGIRDYMDEAKAFCREHGYVETLFGRRAHYPDIRHSNASVRAALERAAINAPIQGTAADIIRRAMIRMEDALAEARLSARMLLQVHDELIFEVEEDEIEATIPVVKRVMEEAALPAVELSVPLEVEARAADNWDEAH</sequence>
<comment type="function">
    <text evidence="17">In addition to polymerase activity, this DNA polymerase exhibits 3'-5' and 5'-3' exonuclease activity.</text>
</comment>
<keyword evidence="14 17" id="KW-0234">DNA repair</keyword>
<keyword evidence="5 17" id="KW-0808">Transferase</keyword>
<dbReference type="Gene3D" id="1.20.1060.10">
    <property type="entry name" value="Taq DNA Polymerase, Chain T, domain 4"/>
    <property type="match status" value="1"/>
</dbReference>
<dbReference type="NCBIfam" id="TIGR00593">
    <property type="entry name" value="pola"/>
    <property type="match status" value="1"/>
</dbReference>
<dbReference type="GO" id="GO:0003677">
    <property type="term" value="F:DNA binding"/>
    <property type="evidence" value="ECO:0007669"/>
    <property type="project" value="UniProtKB-UniRule"/>
</dbReference>
<feature type="domain" description="5'-3' exonuclease" evidence="19">
    <location>
        <begin position="5"/>
        <end position="268"/>
    </location>
</feature>
<accession>A0A1T4SN09</accession>
<evidence type="ECO:0000256" key="9">
    <source>
        <dbReference type="ARBA" id="ARBA00022763"/>
    </source>
</evidence>
<evidence type="ECO:0000256" key="4">
    <source>
        <dbReference type="ARBA" id="ARBA00020311"/>
    </source>
</evidence>
<dbReference type="NCBIfam" id="NF004397">
    <property type="entry name" value="PRK05755.1"/>
    <property type="match status" value="1"/>
</dbReference>
<evidence type="ECO:0000256" key="10">
    <source>
        <dbReference type="ARBA" id="ARBA00022801"/>
    </source>
</evidence>
<dbReference type="SUPFAM" id="SSF53098">
    <property type="entry name" value="Ribonuclease H-like"/>
    <property type="match status" value="1"/>
</dbReference>
<dbReference type="Gene3D" id="3.30.70.370">
    <property type="match status" value="1"/>
</dbReference>
<dbReference type="PRINTS" id="PR00868">
    <property type="entry name" value="DNAPOLI"/>
</dbReference>
<protein>
    <recommendedName>
        <fullName evidence="4 16">DNA polymerase I</fullName>
        <ecNumber evidence="3 16">2.7.7.7</ecNumber>
    </recommendedName>
</protein>
<organism evidence="21 22">
    <name type="scientific">Consotaella salsifontis</name>
    <dbReference type="NCBI Taxonomy" id="1365950"/>
    <lineage>
        <taxon>Bacteria</taxon>
        <taxon>Pseudomonadati</taxon>
        <taxon>Pseudomonadota</taxon>
        <taxon>Alphaproteobacteria</taxon>
        <taxon>Hyphomicrobiales</taxon>
        <taxon>Aurantimonadaceae</taxon>
        <taxon>Consotaella</taxon>
    </lineage>
</organism>
<dbReference type="CDD" id="cd09859">
    <property type="entry name" value="PIN_53EXO"/>
    <property type="match status" value="1"/>
</dbReference>
<dbReference type="STRING" id="1365950.SAMN05428963_11242"/>
<keyword evidence="12 17" id="KW-0239">DNA-directed DNA polymerase</keyword>
<dbReference type="PROSITE" id="PS00447">
    <property type="entry name" value="DNA_POLYMERASE_A"/>
    <property type="match status" value="1"/>
</dbReference>
<dbReference type="SUPFAM" id="SSF47807">
    <property type="entry name" value="5' to 3' exonuclease, C-terminal subdomain"/>
    <property type="match status" value="1"/>
</dbReference>
<dbReference type="Proteomes" id="UP000190135">
    <property type="component" value="Unassembled WGS sequence"/>
</dbReference>
<dbReference type="InterPro" id="IPR036397">
    <property type="entry name" value="RNaseH_sf"/>
</dbReference>
<evidence type="ECO:0000256" key="17">
    <source>
        <dbReference type="RuleBase" id="RU004460"/>
    </source>
</evidence>
<dbReference type="CDD" id="cd09898">
    <property type="entry name" value="H3TH_53EXO"/>
    <property type="match status" value="1"/>
</dbReference>
<dbReference type="SMART" id="SM00482">
    <property type="entry name" value="POLAc"/>
    <property type="match status" value="1"/>
</dbReference>
<evidence type="ECO:0000256" key="7">
    <source>
        <dbReference type="ARBA" id="ARBA00022705"/>
    </source>
</evidence>
<evidence type="ECO:0000256" key="14">
    <source>
        <dbReference type="ARBA" id="ARBA00023204"/>
    </source>
</evidence>
<dbReference type="InterPro" id="IPR002421">
    <property type="entry name" value="5-3_exonuclease"/>
</dbReference>
<evidence type="ECO:0000256" key="6">
    <source>
        <dbReference type="ARBA" id="ARBA00022695"/>
    </source>
</evidence>
<evidence type="ECO:0000256" key="1">
    <source>
        <dbReference type="ARBA" id="ARBA00007705"/>
    </source>
</evidence>
<evidence type="ECO:0000259" key="18">
    <source>
        <dbReference type="SMART" id="SM00474"/>
    </source>
</evidence>
<dbReference type="FunFam" id="1.10.150.20:FF:000002">
    <property type="entry name" value="DNA polymerase I"/>
    <property type="match status" value="1"/>
</dbReference>
<dbReference type="InterPro" id="IPR020046">
    <property type="entry name" value="5-3_exonucl_a-hlix_arch_N"/>
</dbReference>
<comment type="similarity">
    <text evidence="1 17">Belongs to the DNA polymerase type-A family.</text>
</comment>
<evidence type="ECO:0000256" key="3">
    <source>
        <dbReference type="ARBA" id="ARBA00012417"/>
    </source>
</evidence>
<dbReference type="EMBL" id="FUXL01000012">
    <property type="protein sequence ID" value="SKA29575.1"/>
    <property type="molecule type" value="Genomic_DNA"/>
</dbReference>
<feature type="domain" description="3'-5' exonuclease" evidence="18">
    <location>
        <begin position="361"/>
        <end position="563"/>
    </location>
</feature>
<dbReference type="InterPro" id="IPR008918">
    <property type="entry name" value="HhH2"/>
</dbReference>
<evidence type="ECO:0000259" key="20">
    <source>
        <dbReference type="SMART" id="SM00482"/>
    </source>
</evidence>
<dbReference type="CDD" id="cd08637">
    <property type="entry name" value="DNA_pol_A_pol_I_C"/>
    <property type="match status" value="1"/>
</dbReference>
<comment type="catalytic activity">
    <reaction evidence="15 17">
        <text>DNA(n) + a 2'-deoxyribonucleoside 5'-triphosphate = DNA(n+1) + diphosphate</text>
        <dbReference type="Rhea" id="RHEA:22508"/>
        <dbReference type="Rhea" id="RHEA-COMP:17339"/>
        <dbReference type="Rhea" id="RHEA-COMP:17340"/>
        <dbReference type="ChEBI" id="CHEBI:33019"/>
        <dbReference type="ChEBI" id="CHEBI:61560"/>
        <dbReference type="ChEBI" id="CHEBI:173112"/>
        <dbReference type="EC" id="2.7.7.7"/>
    </reaction>
</comment>
<dbReference type="GO" id="GO:0003887">
    <property type="term" value="F:DNA-directed DNA polymerase activity"/>
    <property type="evidence" value="ECO:0007669"/>
    <property type="project" value="UniProtKB-UniRule"/>
</dbReference>
<feature type="domain" description="DNA-directed DNA polymerase family A palm" evidence="20">
    <location>
        <begin position="731"/>
        <end position="937"/>
    </location>
</feature>
<dbReference type="SMART" id="SM00279">
    <property type="entry name" value="HhH2"/>
    <property type="match status" value="1"/>
</dbReference>
<dbReference type="FunFam" id="1.10.150.20:FF:000003">
    <property type="entry name" value="DNA polymerase I"/>
    <property type="match status" value="1"/>
</dbReference>
<evidence type="ECO:0000256" key="2">
    <source>
        <dbReference type="ARBA" id="ARBA00011541"/>
    </source>
</evidence>
<keyword evidence="8" id="KW-0540">Nuclease</keyword>
<keyword evidence="22" id="KW-1185">Reference proteome</keyword>
<dbReference type="RefSeq" id="WP_078709432.1">
    <property type="nucleotide sequence ID" value="NZ_FUXL01000012.1"/>
</dbReference>
<evidence type="ECO:0000259" key="19">
    <source>
        <dbReference type="SMART" id="SM00475"/>
    </source>
</evidence>